<dbReference type="PANTHER" id="PTHR43215">
    <property type="entry name" value="RADIAL SPOKE HEAD 1 HOMOLOG"/>
    <property type="match status" value="1"/>
</dbReference>
<dbReference type="Pfam" id="PF02493">
    <property type="entry name" value="MORN"/>
    <property type="match status" value="9"/>
</dbReference>
<keyword evidence="3" id="KW-1185">Reference proteome</keyword>
<accession>A0A1R2C0X4</accession>
<name>A0A1R2C0X4_9CILI</name>
<sequence length="334" mass="38346">MGVQCSCDYREEPSARNTEIKLQTMTLQSINQSFLVSPVASEAEKSIPSPIICSSPILKLPALSYLSQFYTRISHRVSDKVLNLQTTLEIPWIHAEDIFDFPVEDEDDSIYFGQWEKNRKHGKGIQINNDKSIYTGNFYKDKYKGQGRIIYSNGEHYEGQFCHNLPHGTGVMNLKKKSILGEFENGIAEGFCTIQWKDAVYTGDIKTGKRNGHGKLQQIGKTYEGDFVDDIIEGHGCCCWDNGKKYEGQWQNNNMHGYGIFSWPDGKVYEGEYKNGMKDGIGKMTWTDGRVYNGEWTKGYQHGFAEYSYFCKTKQEFIMKKGKWYQGKKSEWIS</sequence>
<comment type="caution">
    <text evidence="2">The sequence shown here is derived from an EMBL/GenBank/DDBJ whole genome shotgun (WGS) entry which is preliminary data.</text>
</comment>
<dbReference type="OrthoDB" id="300500at2759"/>
<dbReference type="Proteomes" id="UP000187209">
    <property type="component" value="Unassembled WGS sequence"/>
</dbReference>
<protein>
    <recommendedName>
        <fullName evidence="4">MORN repeat protein</fullName>
    </recommendedName>
</protein>
<dbReference type="SMART" id="SM00698">
    <property type="entry name" value="MORN"/>
    <property type="match status" value="7"/>
</dbReference>
<dbReference type="GO" id="GO:0005829">
    <property type="term" value="C:cytosol"/>
    <property type="evidence" value="ECO:0007669"/>
    <property type="project" value="TreeGrafter"/>
</dbReference>
<evidence type="ECO:0000256" key="1">
    <source>
        <dbReference type="ARBA" id="ARBA00022737"/>
    </source>
</evidence>
<organism evidence="2 3">
    <name type="scientific">Stentor coeruleus</name>
    <dbReference type="NCBI Taxonomy" id="5963"/>
    <lineage>
        <taxon>Eukaryota</taxon>
        <taxon>Sar</taxon>
        <taxon>Alveolata</taxon>
        <taxon>Ciliophora</taxon>
        <taxon>Postciliodesmatophora</taxon>
        <taxon>Heterotrichea</taxon>
        <taxon>Heterotrichida</taxon>
        <taxon>Stentoridae</taxon>
        <taxon>Stentor</taxon>
    </lineage>
</organism>
<evidence type="ECO:0000313" key="2">
    <source>
        <dbReference type="EMBL" id="OMJ82664.1"/>
    </source>
</evidence>
<evidence type="ECO:0008006" key="4">
    <source>
        <dbReference type="Google" id="ProtNLM"/>
    </source>
</evidence>
<gene>
    <name evidence="2" type="ORF">SteCoe_16587</name>
</gene>
<proteinExistence type="predicted"/>
<evidence type="ECO:0000313" key="3">
    <source>
        <dbReference type="Proteomes" id="UP000187209"/>
    </source>
</evidence>
<dbReference type="EMBL" id="MPUH01000332">
    <property type="protein sequence ID" value="OMJ82664.1"/>
    <property type="molecule type" value="Genomic_DNA"/>
</dbReference>
<dbReference type="Gene3D" id="2.20.110.10">
    <property type="entry name" value="Histone H3 K4-specific methyltransferase SET7/9 N-terminal domain"/>
    <property type="match status" value="4"/>
</dbReference>
<dbReference type="InterPro" id="IPR003409">
    <property type="entry name" value="MORN"/>
</dbReference>
<keyword evidence="1" id="KW-0677">Repeat</keyword>
<dbReference type="PANTHER" id="PTHR43215:SF14">
    <property type="entry name" value="RADIAL SPOKE HEAD 1 HOMOLOG"/>
    <property type="match status" value="1"/>
</dbReference>
<dbReference type="AlphaFoldDB" id="A0A1R2C0X4"/>
<dbReference type="SUPFAM" id="SSF82185">
    <property type="entry name" value="Histone H3 K4-specific methyltransferase SET7/9 N-terminal domain"/>
    <property type="match status" value="2"/>
</dbReference>
<reference evidence="2 3" key="1">
    <citation type="submission" date="2016-11" db="EMBL/GenBank/DDBJ databases">
        <title>The macronuclear genome of Stentor coeruleus: a giant cell with tiny introns.</title>
        <authorList>
            <person name="Slabodnick M."/>
            <person name="Ruby J.G."/>
            <person name="Reiff S.B."/>
            <person name="Swart E.C."/>
            <person name="Gosai S."/>
            <person name="Prabakaran S."/>
            <person name="Witkowska E."/>
            <person name="Larue G.E."/>
            <person name="Fisher S."/>
            <person name="Freeman R.M."/>
            <person name="Gunawardena J."/>
            <person name="Chu W."/>
            <person name="Stover N.A."/>
            <person name="Gregory B.D."/>
            <person name="Nowacki M."/>
            <person name="Derisi J."/>
            <person name="Roy S.W."/>
            <person name="Marshall W.F."/>
            <person name="Sood P."/>
        </authorList>
    </citation>
    <scope>NUCLEOTIDE SEQUENCE [LARGE SCALE GENOMIC DNA]</scope>
    <source>
        <strain evidence="2">WM001</strain>
    </source>
</reference>